<feature type="domain" description="LIM zinc-binding" evidence="5">
    <location>
        <begin position="234"/>
        <end position="295"/>
    </location>
</feature>
<proteinExistence type="predicted"/>
<feature type="compositionally biased region" description="Polar residues" evidence="4">
    <location>
        <begin position="15"/>
        <end position="30"/>
    </location>
</feature>
<keyword evidence="7" id="KW-1185">Reference proteome</keyword>
<name>E9B4A4_LEIMU</name>
<dbReference type="GO" id="GO:0046872">
    <property type="term" value="F:metal ion binding"/>
    <property type="evidence" value="ECO:0007669"/>
    <property type="project" value="UniProtKB-KW"/>
</dbReference>
<protein>
    <recommendedName>
        <fullName evidence="5">LIM zinc-binding domain-containing protein</fullName>
    </recommendedName>
</protein>
<dbReference type="InterPro" id="IPR001781">
    <property type="entry name" value="Znf_LIM"/>
</dbReference>
<gene>
    <name evidence="6" type="ORF">LMXM_32_2640</name>
</gene>
<evidence type="ECO:0000259" key="5">
    <source>
        <dbReference type="PROSITE" id="PS50023"/>
    </source>
</evidence>
<dbReference type="PROSITE" id="PS50023">
    <property type="entry name" value="LIM_DOMAIN_2"/>
    <property type="match status" value="1"/>
</dbReference>
<dbReference type="AlphaFoldDB" id="E9B4A4"/>
<organism evidence="6 7">
    <name type="scientific">Leishmania mexicana (strain MHOM/GT/2001/U1103)</name>
    <dbReference type="NCBI Taxonomy" id="929439"/>
    <lineage>
        <taxon>Eukaryota</taxon>
        <taxon>Discoba</taxon>
        <taxon>Euglenozoa</taxon>
        <taxon>Kinetoplastea</taxon>
        <taxon>Metakinetoplastina</taxon>
        <taxon>Trypanosomatida</taxon>
        <taxon>Trypanosomatidae</taxon>
        <taxon>Leishmaniinae</taxon>
        <taxon>Leishmania</taxon>
    </lineage>
</organism>
<evidence type="ECO:0000256" key="1">
    <source>
        <dbReference type="ARBA" id="ARBA00022723"/>
    </source>
</evidence>
<dbReference type="PhylomeDB" id="E9B4A4"/>
<dbReference type="KEGG" id="lmi:LMXM_32_2640"/>
<accession>E9B4A4</accession>
<feature type="region of interest" description="Disordered" evidence="4">
    <location>
        <begin position="404"/>
        <end position="429"/>
    </location>
</feature>
<dbReference type="VEuPathDB" id="TriTrypDB:LmxM.32.2640"/>
<dbReference type="Proteomes" id="UP000007259">
    <property type="component" value="Chromosome 32"/>
</dbReference>
<dbReference type="OrthoDB" id="249790at2759"/>
<dbReference type="SMART" id="SM00132">
    <property type="entry name" value="LIM"/>
    <property type="match status" value="1"/>
</dbReference>
<dbReference type="Gene3D" id="2.10.110.10">
    <property type="entry name" value="Cysteine Rich Protein"/>
    <property type="match status" value="1"/>
</dbReference>
<evidence type="ECO:0000313" key="7">
    <source>
        <dbReference type="Proteomes" id="UP000007259"/>
    </source>
</evidence>
<dbReference type="RefSeq" id="XP_003878521.1">
    <property type="nucleotide sequence ID" value="XM_003878472.1"/>
</dbReference>
<evidence type="ECO:0000256" key="2">
    <source>
        <dbReference type="ARBA" id="ARBA00022833"/>
    </source>
</evidence>
<evidence type="ECO:0000256" key="3">
    <source>
        <dbReference type="PROSITE-ProRule" id="PRU00125"/>
    </source>
</evidence>
<keyword evidence="3" id="KW-0440">LIM domain</keyword>
<evidence type="ECO:0000256" key="4">
    <source>
        <dbReference type="SAM" id="MobiDB-lite"/>
    </source>
</evidence>
<sequence>MEQQGEAEAPPSPTQPTDAPTLKTSSTDATSGALPSAANTPTATKGINLVLEEVEDPVGGTGDVQEDGAKAPTAAAQDKADAKAVKRQAGSIRVDGATSAIAVPTTSLVFSQGSKTTDNHIPHSTAPVHLGDGVRYSSAIVLGSEYTNVPDQQRLSSSPRYSHGGRQVISDACKRSEPFQRGADGNYSTVYAASGLTVNAQYQTIPEEHAAYRQRNKVNPNYRGPLYVVEDLCVPCNACGGPVDPVRRVPVGSLFFHEGCLHCYLCGRRTGVAGLYLQLDRQAICSECAGRGYEHWVPRQELESRGMVYGATRGDIYAAIDAHDRSAAKHQQRRILSLPITAGGGSSTLNKAIVPGALPPSLSIANVHNRRNTSARSFALMERQQYYTQSDNNVIMAVPASAARSPSMTGGRKGSAAPLQYRLTNGRYA</sequence>
<evidence type="ECO:0000313" key="6">
    <source>
        <dbReference type="EMBL" id="CBZ30072.1"/>
    </source>
</evidence>
<reference evidence="6 7" key="1">
    <citation type="journal article" date="2011" name="Genome Res.">
        <title>Chromosome and gene copy number variation allow major structural change between species and strains of Leishmania.</title>
        <authorList>
            <person name="Rogers M.B."/>
            <person name="Hilley J.D."/>
            <person name="Dickens N.J."/>
            <person name="Wilkes J."/>
            <person name="Bates P.A."/>
            <person name="Depledge D.P."/>
            <person name="Harris D."/>
            <person name="Her Y."/>
            <person name="Herzyk P."/>
            <person name="Imamura H."/>
            <person name="Otto T.D."/>
            <person name="Sanders M."/>
            <person name="Seeger K."/>
            <person name="Dujardin J.C."/>
            <person name="Berriman M."/>
            <person name="Smith D.F."/>
            <person name="Hertz-Fowler C."/>
            <person name="Mottram J.C."/>
        </authorList>
    </citation>
    <scope>NUCLEOTIDE SEQUENCE [LARGE SCALE GENOMIC DNA]</scope>
    <source>
        <strain evidence="6 7">MHOM/GT/2001/U1103</strain>
    </source>
</reference>
<dbReference type="OMA" id="FHEGCLH"/>
<dbReference type="GeneID" id="13452126"/>
<dbReference type="EMBL" id="FR799585">
    <property type="protein sequence ID" value="CBZ30072.1"/>
    <property type="molecule type" value="Genomic_DNA"/>
</dbReference>
<keyword evidence="2 3" id="KW-0862">Zinc</keyword>
<feature type="region of interest" description="Disordered" evidence="4">
    <location>
        <begin position="1"/>
        <end position="82"/>
    </location>
</feature>
<keyword evidence="1 3" id="KW-0479">Metal-binding</keyword>